<name>A0A7X5V483_9ACTN</name>
<dbReference type="EMBL" id="JAASRO010000001">
    <property type="protein sequence ID" value="NIK54325.1"/>
    <property type="molecule type" value="Genomic_DNA"/>
</dbReference>
<evidence type="ECO:0000256" key="4">
    <source>
        <dbReference type="PIRSR" id="PIRSR600760-2"/>
    </source>
</evidence>
<dbReference type="AlphaFoldDB" id="A0A7X5V483"/>
<keyword evidence="1 4" id="KW-0479">Metal-binding</keyword>
<feature type="binding site" evidence="4">
    <location>
        <position position="86"/>
    </location>
    <ligand>
        <name>Mg(2+)</name>
        <dbReference type="ChEBI" id="CHEBI:18420"/>
        <label>1</label>
        <note>catalytic</note>
    </ligand>
</feature>
<gene>
    <name evidence="5" type="ORF">BJY22_000042</name>
</gene>
<dbReference type="GO" id="GO:0007165">
    <property type="term" value="P:signal transduction"/>
    <property type="evidence" value="ECO:0007669"/>
    <property type="project" value="TreeGrafter"/>
</dbReference>
<proteinExistence type="predicted"/>
<dbReference type="CDD" id="cd01637">
    <property type="entry name" value="IMPase_like"/>
    <property type="match status" value="1"/>
</dbReference>
<evidence type="ECO:0000313" key="6">
    <source>
        <dbReference type="Proteomes" id="UP000555407"/>
    </source>
</evidence>
<feature type="binding site" evidence="4">
    <location>
        <position position="66"/>
    </location>
    <ligand>
        <name>Mg(2+)</name>
        <dbReference type="ChEBI" id="CHEBI:18420"/>
        <label>1</label>
        <note>catalytic</note>
    </ligand>
</feature>
<dbReference type="RefSeq" id="WP_167203161.1">
    <property type="nucleotide sequence ID" value="NZ_JAASRO010000001.1"/>
</dbReference>
<dbReference type="InterPro" id="IPR000760">
    <property type="entry name" value="Inositol_monophosphatase-like"/>
</dbReference>
<feature type="binding site" evidence="4">
    <location>
        <position position="214"/>
    </location>
    <ligand>
        <name>Mg(2+)</name>
        <dbReference type="ChEBI" id="CHEBI:18420"/>
        <label>1</label>
        <note>catalytic</note>
    </ligand>
</feature>
<sequence>MKDLDELLSVASQAVDIAGQRAFSQAPGLITPKGDRDMASEVDYAVEKELRAFLAEETPDIGFLGEEEGRSVGRRDELLWVLDPIDGTANFVRGLPLVAVSLGLVGGDSSLLGIIDMPFLRRRYAGRLRGGATCNGRPIRGSRCDRLDDAMIAIGDYAVGDRAPAKNAPRLALTALLAARVQRVRMLGTAATDLAWTAHGQLDASIMFSNKPWDTSAGVLIAREAGLQVLDLDGSQHKFHSKGTVAVAEPIADQLLALIAEAQELDELPSD</sequence>
<dbReference type="Pfam" id="PF00459">
    <property type="entry name" value="Inositol_P"/>
    <property type="match status" value="1"/>
</dbReference>
<feature type="binding site" evidence="4">
    <location>
        <position position="85"/>
    </location>
    <ligand>
        <name>Mg(2+)</name>
        <dbReference type="ChEBI" id="CHEBI:18420"/>
        <label>1</label>
        <note>catalytic</note>
    </ligand>
</feature>
<evidence type="ECO:0000256" key="2">
    <source>
        <dbReference type="ARBA" id="ARBA00022801"/>
    </source>
</evidence>
<accession>A0A7X5V483</accession>
<dbReference type="Gene3D" id="3.40.190.80">
    <property type="match status" value="1"/>
</dbReference>
<comment type="cofactor">
    <cofactor evidence="4">
        <name>Mg(2+)</name>
        <dbReference type="ChEBI" id="CHEBI:18420"/>
    </cofactor>
</comment>
<keyword evidence="3 4" id="KW-0460">Magnesium</keyword>
<dbReference type="SUPFAM" id="SSF56655">
    <property type="entry name" value="Carbohydrate phosphatase"/>
    <property type="match status" value="1"/>
</dbReference>
<reference evidence="5 6" key="1">
    <citation type="submission" date="2020-03" db="EMBL/GenBank/DDBJ databases">
        <title>Sequencing the genomes of 1000 actinobacteria strains.</title>
        <authorList>
            <person name="Klenk H.-P."/>
        </authorList>
    </citation>
    <scope>NUCLEOTIDE SEQUENCE [LARGE SCALE GENOMIC DNA]</scope>
    <source>
        <strain evidence="5 6">DSM 45490</strain>
    </source>
</reference>
<dbReference type="PROSITE" id="PS00629">
    <property type="entry name" value="IMP_1"/>
    <property type="match status" value="1"/>
</dbReference>
<keyword evidence="6" id="KW-1185">Reference proteome</keyword>
<dbReference type="GO" id="GO:0006020">
    <property type="term" value="P:inositol metabolic process"/>
    <property type="evidence" value="ECO:0007669"/>
    <property type="project" value="TreeGrafter"/>
</dbReference>
<feature type="binding site" evidence="4">
    <location>
        <position position="83"/>
    </location>
    <ligand>
        <name>Mg(2+)</name>
        <dbReference type="ChEBI" id="CHEBI:18420"/>
        <label>1</label>
        <note>catalytic</note>
    </ligand>
</feature>
<dbReference type="GO" id="GO:0046872">
    <property type="term" value="F:metal ion binding"/>
    <property type="evidence" value="ECO:0007669"/>
    <property type="project" value="UniProtKB-KW"/>
</dbReference>
<dbReference type="EC" id="3.1.3.25" evidence="5"/>
<dbReference type="Gene3D" id="3.30.540.10">
    <property type="entry name" value="Fructose-1,6-Bisphosphatase, subunit A, domain 1"/>
    <property type="match status" value="1"/>
</dbReference>
<comment type="caution">
    <text evidence="5">The sequence shown here is derived from an EMBL/GenBank/DDBJ whole genome shotgun (WGS) entry which is preliminary data.</text>
</comment>
<dbReference type="Proteomes" id="UP000555407">
    <property type="component" value="Unassembled WGS sequence"/>
</dbReference>
<dbReference type="PRINTS" id="PR00377">
    <property type="entry name" value="IMPHPHTASES"/>
</dbReference>
<dbReference type="InterPro" id="IPR020583">
    <property type="entry name" value="Inositol_monoP_metal-BS"/>
</dbReference>
<evidence type="ECO:0000313" key="5">
    <source>
        <dbReference type="EMBL" id="NIK54325.1"/>
    </source>
</evidence>
<protein>
    <submittedName>
        <fullName evidence="5">Myo-inositol-1(Or 4)-monophosphatase</fullName>
        <ecNumber evidence="5">3.1.3.25</ecNumber>
    </submittedName>
</protein>
<dbReference type="GO" id="GO:0008934">
    <property type="term" value="F:inositol monophosphate 1-phosphatase activity"/>
    <property type="evidence" value="ECO:0007669"/>
    <property type="project" value="TreeGrafter"/>
</dbReference>
<organism evidence="5 6">
    <name type="scientific">Kribbella shirazensis</name>
    <dbReference type="NCBI Taxonomy" id="1105143"/>
    <lineage>
        <taxon>Bacteria</taxon>
        <taxon>Bacillati</taxon>
        <taxon>Actinomycetota</taxon>
        <taxon>Actinomycetes</taxon>
        <taxon>Propionibacteriales</taxon>
        <taxon>Kribbellaceae</taxon>
        <taxon>Kribbella</taxon>
    </lineage>
</organism>
<evidence type="ECO:0000256" key="1">
    <source>
        <dbReference type="ARBA" id="ARBA00022723"/>
    </source>
</evidence>
<dbReference type="PANTHER" id="PTHR20854">
    <property type="entry name" value="INOSITOL MONOPHOSPHATASE"/>
    <property type="match status" value="1"/>
</dbReference>
<dbReference type="PANTHER" id="PTHR20854:SF4">
    <property type="entry name" value="INOSITOL-1-MONOPHOSPHATASE-RELATED"/>
    <property type="match status" value="1"/>
</dbReference>
<evidence type="ECO:0000256" key="3">
    <source>
        <dbReference type="ARBA" id="ARBA00022842"/>
    </source>
</evidence>
<keyword evidence="2 5" id="KW-0378">Hydrolase</keyword>